<evidence type="ECO:0000256" key="2">
    <source>
        <dbReference type="ARBA" id="ARBA00004370"/>
    </source>
</evidence>
<keyword evidence="4 15" id="KW-0533">Nickel</keyword>
<dbReference type="OrthoDB" id="1867259at2759"/>
<feature type="binding site" evidence="15">
    <location>
        <position position="93"/>
    </location>
    <ligand>
        <name>Ni(2+)</name>
        <dbReference type="ChEBI" id="CHEBI:49786"/>
        <note>for nickel-dependent acireductone dioxygenase activity</note>
    </ligand>
</feature>
<evidence type="ECO:0000256" key="1">
    <source>
        <dbReference type="ARBA" id="ARBA00000428"/>
    </source>
</evidence>
<evidence type="ECO:0000313" key="16">
    <source>
        <dbReference type="EMBL" id="CDO72549.1"/>
    </source>
</evidence>
<evidence type="ECO:0000256" key="11">
    <source>
        <dbReference type="ARBA" id="ARBA00023004"/>
    </source>
</evidence>
<dbReference type="GO" id="GO:0005737">
    <property type="term" value="C:cytoplasm"/>
    <property type="evidence" value="ECO:0007669"/>
    <property type="project" value="UniProtKB-SubCell"/>
</dbReference>
<dbReference type="GO" id="GO:0010309">
    <property type="term" value="F:acireductone dioxygenase [iron(II)-requiring] activity"/>
    <property type="evidence" value="ECO:0007669"/>
    <property type="project" value="UniProtKB-UniRule"/>
</dbReference>
<protein>
    <recommendedName>
        <fullName evidence="15">Acireductone dioxygenase</fullName>
    </recommendedName>
    <alternativeName>
        <fullName evidence="15">Acireductone dioxygenase (Fe(2+)-requiring)</fullName>
        <shortName evidence="15">ARD'</shortName>
        <shortName evidence="15">Fe-ARD</shortName>
        <ecNumber evidence="15">1.13.11.54</ecNumber>
    </alternativeName>
    <alternativeName>
        <fullName evidence="15">Acireductone dioxygenase (Ni(2+)-requiring)</fullName>
        <shortName evidence="15">ARD</shortName>
        <shortName evidence="15">Ni-ARD</shortName>
        <ecNumber evidence="15">1.13.11.53</ecNumber>
    </alternativeName>
</protein>
<dbReference type="GO" id="GO:0016020">
    <property type="term" value="C:membrane"/>
    <property type="evidence" value="ECO:0007669"/>
    <property type="project" value="UniProtKB-SubCell"/>
</dbReference>
<evidence type="ECO:0000256" key="6">
    <source>
        <dbReference type="ARBA" id="ARBA00022692"/>
    </source>
</evidence>
<dbReference type="FunFam" id="2.60.120.10:FF:000099">
    <property type="entry name" value="1,2-dihydroxy-3-keto-5-methylthiopentene dioxygenase"/>
    <property type="match status" value="1"/>
</dbReference>
<dbReference type="GO" id="GO:0022857">
    <property type="term" value="F:transmembrane transporter activity"/>
    <property type="evidence" value="ECO:0007669"/>
    <property type="project" value="InterPro"/>
</dbReference>
<evidence type="ECO:0000256" key="4">
    <source>
        <dbReference type="ARBA" id="ARBA00022596"/>
    </source>
</evidence>
<feature type="binding site" evidence="15">
    <location>
        <position position="89"/>
    </location>
    <ligand>
        <name>Ni(2+)</name>
        <dbReference type="ChEBI" id="CHEBI:49786"/>
        <note>for nickel-dependent acireductone dioxygenase activity</note>
    </ligand>
</feature>
<proteinExistence type="inferred from homology"/>
<dbReference type="InterPro" id="IPR005828">
    <property type="entry name" value="MFS_sugar_transport-like"/>
</dbReference>
<keyword evidence="9" id="KW-1133">Transmembrane helix</keyword>
<evidence type="ECO:0000256" key="10">
    <source>
        <dbReference type="ARBA" id="ARBA00023002"/>
    </source>
</evidence>
<evidence type="ECO:0000256" key="9">
    <source>
        <dbReference type="ARBA" id="ARBA00022989"/>
    </source>
</evidence>
<evidence type="ECO:0000256" key="13">
    <source>
        <dbReference type="ARBA" id="ARBA00023167"/>
    </source>
</evidence>
<dbReference type="InterPro" id="IPR014710">
    <property type="entry name" value="RmlC-like_jellyroll"/>
</dbReference>
<dbReference type="OMA" id="NPDNYEH"/>
<keyword evidence="8 15" id="KW-0223">Dioxygenase</keyword>
<gene>
    <name evidence="15" type="primary">ADI1</name>
    <name evidence="16" type="ORF">BN946_scf184983.g32</name>
</gene>
<dbReference type="InterPro" id="IPR004313">
    <property type="entry name" value="ARD"/>
</dbReference>
<evidence type="ECO:0000256" key="7">
    <source>
        <dbReference type="ARBA" id="ARBA00022723"/>
    </source>
</evidence>
<comment type="cofactor">
    <cofactor evidence="15">
        <name>Fe(2+)</name>
        <dbReference type="ChEBI" id="CHEBI:29033"/>
    </cofactor>
    <cofactor evidence="15">
        <name>Ni(2+)</name>
        <dbReference type="ChEBI" id="CHEBI:49786"/>
    </cofactor>
    <text evidence="15">Binds either 1 Fe or Ni cation per monomer. Iron-binding promotes an acireductone dioxygenase reaction producing 2-keto-4-methylthiobutyrate, while nickel-binding promotes an acireductone dioxygenase reaction producing 3-(methylsulfanyl)propanoate.</text>
</comment>
<comment type="function">
    <text evidence="15">Catalyzes 2 different reactions between oxygen and the acireductone 1,2-dihydroxy-3-keto-5-methylthiopentene (DHK-MTPene) depending upon the metal bound in the active site. Fe-containing acireductone dioxygenase (Fe-ARD) produces formate and 2-keto-4-methylthiobutyrate (KMTB), the alpha-ketoacid precursor of methionine in the methionine recycle pathway. Ni-containing acireductone dioxygenase (Ni-ARD) produces methylthiopropionate, carbon monoxide and formate, and does not lie on the methionine recycle pathway.</text>
</comment>
<dbReference type="InterPro" id="IPR027496">
    <property type="entry name" value="ARD_euk"/>
</dbReference>
<dbReference type="PANTHER" id="PTHR23418:SF0">
    <property type="entry name" value="ACIREDUCTONE DIOXYGENASE"/>
    <property type="match status" value="1"/>
</dbReference>
<keyword evidence="11 15" id="KW-0408">Iron</keyword>
<reference evidence="16" key="1">
    <citation type="submission" date="2014-01" db="EMBL/GenBank/DDBJ databases">
        <title>The genome of the white-rot fungus Pycnoporus cinnabarinus: a basidiomycete model with a versatile arsenal for lignocellulosic biomass breakdown.</title>
        <authorList>
            <person name="Levasseur A."/>
            <person name="Lomascolo A."/>
            <person name="Ruiz-Duenas F.J."/>
            <person name="Uzan E."/>
            <person name="Piumi F."/>
            <person name="Kues U."/>
            <person name="Ram A.F.J."/>
            <person name="Murat C."/>
            <person name="Haon M."/>
            <person name="Benoit I."/>
            <person name="Arfi Y."/>
            <person name="Chevret D."/>
            <person name="Drula E."/>
            <person name="Kwon M.J."/>
            <person name="Gouret P."/>
            <person name="Lesage-Meessen L."/>
            <person name="Lombard V."/>
            <person name="Mariette J."/>
            <person name="Noirot C."/>
            <person name="Park J."/>
            <person name="Patyshakuliyeva A."/>
            <person name="Wieneger R.A.B."/>
            <person name="Wosten H.A.B."/>
            <person name="Martin F."/>
            <person name="Coutinho P.M."/>
            <person name="de Vries R."/>
            <person name="Martinez A.T."/>
            <person name="Klopp C."/>
            <person name="Pontarotti P."/>
            <person name="Henrissat B."/>
            <person name="Record E."/>
        </authorList>
    </citation>
    <scope>NUCLEOTIDE SEQUENCE [LARGE SCALE GENOMIC DNA]</scope>
    <source>
        <strain evidence="16">BRFM137</strain>
    </source>
</reference>
<comment type="catalytic activity">
    <reaction evidence="15">
        <text>1,2-dihydroxy-5-(methylsulfanyl)pent-1-en-3-one + O2 = 3-(methylsulfanyl)propanoate + CO + formate + 2 H(+)</text>
        <dbReference type="Rhea" id="RHEA:14161"/>
        <dbReference type="ChEBI" id="CHEBI:15378"/>
        <dbReference type="ChEBI" id="CHEBI:15379"/>
        <dbReference type="ChEBI" id="CHEBI:15740"/>
        <dbReference type="ChEBI" id="CHEBI:17245"/>
        <dbReference type="ChEBI" id="CHEBI:49016"/>
        <dbReference type="ChEBI" id="CHEBI:49252"/>
        <dbReference type="EC" id="1.13.11.53"/>
    </reaction>
</comment>
<dbReference type="GO" id="GO:0010308">
    <property type="term" value="F:acireductone dioxygenase (Ni2+-requiring) activity"/>
    <property type="evidence" value="ECO:0007669"/>
    <property type="project" value="UniProtKB-UniRule"/>
</dbReference>
<dbReference type="Pfam" id="PF00083">
    <property type="entry name" value="Sugar_tr"/>
    <property type="match status" value="1"/>
</dbReference>
<keyword evidence="6" id="KW-0812">Transmembrane</keyword>
<dbReference type="CDD" id="cd02232">
    <property type="entry name" value="cupin_ARD"/>
    <property type="match status" value="1"/>
</dbReference>
<evidence type="ECO:0000256" key="8">
    <source>
        <dbReference type="ARBA" id="ARBA00022964"/>
    </source>
</evidence>
<feature type="binding site" evidence="15">
    <location>
        <position position="133"/>
    </location>
    <ligand>
        <name>Ni(2+)</name>
        <dbReference type="ChEBI" id="CHEBI:49786"/>
        <note>for nickel-dependent acireductone dioxygenase activity</note>
    </ligand>
</feature>
<keyword evidence="3 15" id="KW-0963">Cytoplasm</keyword>
<dbReference type="InterPro" id="IPR011051">
    <property type="entry name" value="RmlC_Cupin_sf"/>
</dbReference>
<evidence type="ECO:0000256" key="3">
    <source>
        <dbReference type="ARBA" id="ARBA00022490"/>
    </source>
</evidence>
<comment type="caution">
    <text evidence="16">The sequence shown here is derived from an EMBL/GenBank/DDBJ whole genome shotgun (WGS) entry which is preliminary data.</text>
</comment>
<keyword evidence="10 15" id="KW-0560">Oxidoreductase</keyword>
<dbReference type="HAMAP" id="MF_03154">
    <property type="entry name" value="Salvage_MtnD_euk"/>
    <property type="match status" value="1"/>
</dbReference>
<evidence type="ECO:0000313" key="17">
    <source>
        <dbReference type="Proteomes" id="UP000029665"/>
    </source>
</evidence>
<dbReference type="Gene3D" id="1.20.1250.20">
    <property type="entry name" value="MFS general substrate transporter like domains"/>
    <property type="match status" value="1"/>
</dbReference>
<evidence type="ECO:0000256" key="15">
    <source>
        <dbReference type="HAMAP-Rule" id="MF_03154"/>
    </source>
</evidence>
<dbReference type="GO" id="GO:0005506">
    <property type="term" value="F:iron ion binding"/>
    <property type="evidence" value="ECO:0007669"/>
    <property type="project" value="UniProtKB-UniRule"/>
</dbReference>
<dbReference type="Proteomes" id="UP000029665">
    <property type="component" value="Unassembled WGS sequence"/>
</dbReference>
<accession>A0A060SJY8</accession>
<dbReference type="AlphaFoldDB" id="A0A060SJY8"/>
<dbReference type="EC" id="1.13.11.54" evidence="15"/>
<name>A0A060SJY8_PYCCI</name>
<keyword evidence="5 15" id="KW-0028">Amino-acid biosynthesis</keyword>
<comment type="subcellular location">
    <subcellularLocation>
        <location evidence="15">Cytoplasm</location>
    </subcellularLocation>
    <subcellularLocation>
        <location evidence="15">Nucleus</location>
    </subcellularLocation>
    <subcellularLocation>
        <location evidence="2">Membrane</location>
    </subcellularLocation>
</comment>
<dbReference type="UniPathway" id="UPA00904">
    <property type="reaction ID" value="UER00878"/>
</dbReference>
<dbReference type="PANTHER" id="PTHR23418">
    <property type="entry name" value="ACIREDUCTONE DIOXYGENASE"/>
    <property type="match status" value="1"/>
</dbReference>
<keyword evidence="13 15" id="KW-0486">Methionine biosynthesis</keyword>
<keyword evidence="7 15" id="KW-0479">Metal-binding</keyword>
<sequence length="294" mass="33617">MRAYYYDNAPGDQRLPHDSGRDVPLETLAALGVLYWRIPVDAPEGWERKIDAIAEERKYSSRDVVTANKDALGAAFEEKMAMFFKEHIHEDEEIRYLLEGSAFFDVREHTTDSWVRCHLEAGDMIILPAGIYHRFSLDEQEHARTLRLFKIWLSAYCQDEPQWIAHYRGPETDNNPHRLEYLKAVSGMPGNSQTAVVAENAHCQWGRRDTPSLDGFLGMTNWGCDLVIGATYLSFMDRITPAGAFGFYEGLCYAFVLCCFPETAGLRLEEVQLNFRNGFGNRDPRERAAARAFE</sequence>
<keyword evidence="17" id="KW-1185">Reference proteome</keyword>
<comment type="pathway">
    <text evidence="15">Amino-acid biosynthesis; L-methionine biosynthesis via salvage pathway; L-methionine from S-methyl-5-thio-alpha-D-ribose 1-phosphate: step 5/6.</text>
</comment>
<dbReference type="Gene3D" id="2.60.120.10">
    <property type="entry name" value="Jelly Rolls"/>
    <property type="match status" value="1"/>
</dbReference>
<dbReference type="EMBL" id="CCBP010000114">
    <property type="protein sequence ID" value="CDO72549.1"/>
    <property type="molecule type" value="Genomic_DNA"/>
</dbReference>
<evidence type="ECO:0000256" key="14">
    <source>
        <dbReference type="ARBA" id="ARBA00023242"/>
    </source>
</evidence>
<feature type="binding site" evidence="15">
    <location>
        <position position="87"/>
    </location>
    <ligand>
        <name>Ni(2+)</name>
        <dbReference type="ChEBI" id="CHEBI:49786"/>
        <note>for nickel-dependent acireductone dioxygenase activity</note>
    </ligand>
</feature>
<feature type="binding site" evidence="15">
    <location>
        <position position="93"/>
    </location>
    <ligand>
        <name>Fe(2+)</name>
        <dbReference type="ChEBI" id="CHEBI:29033"/>
        <note>for iron-dependent acireductone dioxygenase activity</note>
    </ligand>
</feature>
<feature type="binding site" evidence="15">
    <location>
        <position position="89"/>
    </location>
    <ligand>
        <name>Fe(2+)</name>
        <dbReference type="ChEBI" id="CHEBI:29033"/>
        <note>for iron-dependent acireductone dioxygenase activity</note>
    </ligand>
</feature>
<dbReference type="HOGENOM" id="CLU_947107_0_0_1"/>
<dbReference type="SUPFAM" id="SSF51182">
    <property type="entry name" value="RmlC-like cupins"/>
    <property type="match status" value="1"/>
</dbReference>
<organism evidence="16 17">
    <name type="scientific">Pycnoporus cinnabarinus</name>
    <name type="common">Cinnabar-red polypore</name>
    <name type="synonym">Trametes cinnabarina</name>
    <dbReference type="NCBI Taxonomy" id="5643"/>
    <lineage>
        <taxon>Eukaryota</taxon>
        <taxon>Fungi</taxon>
        <taxon>Dikarya</taxon>
        <taxon>Basidiomycota</taxon>
        <taxon>Agaricomycotina</taxon>
        <taxon>Agaricomycetes</taxon>
        <taxon>Polyporales</taxon>
        <taxon>Polyporaceae</taxon>
        <taxon>Trametes</taxon>
    </lineage>
</organism>
<dbReference type="Pfam" id="PF03079">
    <property type="entry name" value="ARD"/>
    <property type="match status" value="1"/>
</dbReference>
<comment type="similarity">
    <text evidence="15">Belongs to the acireductone dioxygenase (ARD) family.</text>
</comment>
<evidence type="ECO:0000256" key="5">
    <source>
        <dbReference type="ARBA" id="ARBA00022605"/>
    </source>
</evidence>
<feature type="binding site" evidence="15">
    <location>
        <position position="87"/>
    </location>
    <ligand>
        <name>Fe(2+)</name>
        <dbReference type="ChEBI" id="CHEBI:29033"/>
        <note>for iron-dependent acireductone dioxygenase activity</note>
    </ligand>
</feature>
<dbReference type="GO" id="GO:0005634">
    <property type="term" value="C:nucleus"/>
    <property type="evidence" value="ECO:0007669"/>
    <property type="project" value="UniProtKB-SubCell"/>
</dbReference>
<dbReference type="GO" id="GO:0019509">
    <property type="term" value="P:L-methionine salvage from methylthioadenosine"/>
    <property type="evidence" value="ECO:0007669"/>
    <property type="project" value="UniProtKB-UniRule"/>
</dbReference>
<keyword evidence="14 15" id="KW-0539">Nucleus</keyword>
<keyword evidence="12" id="KW-0472">Membrane</keyword>
<feature type="binding site" evidence="15">
    <location>
        <position position="133"/>
    </location>
    <ligand>
        <name>Fe(2+)</name>
        <dbReference type="ChEBI" id="CHEBI:29033"/>
        <note>for iron-dependent acireductone dioxygenase activity</note>
    </ligand>
</feature>
<dbReference type="GO" id="GO:0016151">
    <property type="term" value="F:nickel cation binding"/>
    <property type="evidence" value="ECO:0007669"/>
    <property type="project" value="UniProtKB-UniRule"/>
</dbReference>
<dbReference type="STRING" id="5643.A0A060SJY8"/>
<dbReference type="EC" id="1.13.11.53" evidence="15"/>
<evidence type="ECO:0000256" key="12">
    <source>
        <dbReference type="ARBA" id="ARBA00023136"/>
    </source>
</evidence>
<dbReference type="InterPro" id="IPR036259">
    <property type="entry name" value="MFS_trans_sf"/>
</dbReference>
<comment type="catalytic activity">
    <reaction evidence="1 15">
        <text>1,2-dihydroxy-5-(methylsulfanyl)pent-1-en-3-one + O2 = 4-methylsulfanyl-2-oxobutanoate + formate + 2 H(+)</text>
        <dbReference type="Rhea" id="RHEA:24504"/>
        <dbReference type="ChEBI" id="CHEBI:15378"/>
        <dbReference type="ChEBI" id="CHEBI:15379"/>
        <dbReference type="ChEBI" id="CHEBI:15740"/>
        <dbReference type="ChEBI" id="CHEBI:16723"/>
        <dbReference type="ChEBI" id="CHEBI:49252"/>
        <dbReference type="EC" id="1.13.11.54"/>
    </reaction>
</comment>